<dbReference type="EMBL" id="CP001635">
    <property type="protein sequence ID" value="ACS21128.1"/>
    <property type="molecule type" value="Genomic_DNA"/>
</dbReference>
<dbReference type="HOGENOM" id="CLU_1926674_0_0_4"/>
<dbReference type="STRING" id="543728.Vapar_4521"/>
<protein>
    <recommendedName>
        <fullName evidence="2">AP2 domain-containing protein</fullName>
    </recommendedName>
</protein>
<organism evidence="1">
    <name type="scientific">Variovorax paradoxus (strain S110)</name>
    <dbReference type="NCBI Taxonomy" id="543728"/>
    <lineage>
        <taxon>Bacteria</taxon>
        <taxon>Pseudomonadati</taxon>
        <taxon>Pseudomonadota</taxon>
        <taxon>Betaproteobacteria</taxon>
        <taxon>Burkholderiales</taxon>
        <taxon>Comamonadaceae</taxon>
        <taxon>Variovorax</taxon>
    </lineage>
</organism>
<accession>C5CKX7</accession>
<dbReference type="KEGG" id="vap:Vapar_4521"/>
<dbReference type="Gene3D" id="1.20.5.2050">
    <property type="match status" value="1"/>
</dbReference>
<evidence type="ECO:0008006" key="2">
    <source>
        <dbReference type="Google" id="ProtNLM"/>
    </source>
</evidence>
<dbReference type="AlphaFoldDB" id="C5CKX7"/>
<sequence>MEDRWEVTLIRQGQRHRRVFLLSTHGGVRASLKVAKQWRDEIEAEKPLTPRHVQAAKPRVDSPSGIAGVTCIRCTPDGKPSIWRAQTRIGDRNVSKSFSVGRYGARALDLAISERDKQLEQMKQWLESRHA</sequence>
<evidence type="ECO:0000313" key="1">
    <source>
        <dbReference type="EMBL" id="ACS21128.1"/>
    </source>
</evidence>
<proteinExistence type="predicted"/>
<reference evidence="1" key="1">
    <citation type="submission" date="2009-06" db="EMBL/GenBank/DDBJ databases">
        <title>Complete sequence of chromosome 1 of Variovorax paradoxus S110.</title>
        <authorList>
            <consortium name="US DOE Joint Genome Institute"/>
            <person name="Lucas S."/>
            <person name="Copeland A."/>
            <person name="Lapidus A."/>
            <person name="Glavina del Rio T."/>
            <person name="Tice H."/>
            <person name="Bruce D."/>
            <person name="Goodwin L."/>
            <person name="Pitluck S."/>
            <person name="Chertkov O."/>
            <person name="Brettin T."/>
            <person name="Detter J.C."/>
            <person name="Han C."/>
            <person name="Larimer F."/>
            <person name="Land M."/>
            <person name="Hauser L."/>
            <person name="Kyrpides N."/>
            <person name="Ovchinnikova G."/>
            <person name="Orwin P."/>
            <person name="Leadbetter J.R."/>
            <person name="Spain J.C."/>
            <person name="Han J.I."/>
        </authorList>
    </citation>
    <scope>NUCLEOTIDE SEQUENCE</scope>
    <source>
        <strain evidence="1">S110</strain>
    </source>
</reference>
<gene>
    <name evidence="1" type="ordered locus">Vapar_4521</name>
</gene>
<name>C5CKX7_VARPS</name>